<feature type="compositionally biased region" description="Basic and acidic residues" evidence="1">
    <location>
        <begin position="304"/>
        <end position="329"/>
    </location>
</feature>
<protein>
    <submittedName>
        <fullName evidence="2">Uncharacterized protein</fullName>
    </submittedName>
</protein>
<gene>
    <name evidence="2" type="ORF">CHIRRI_LOCUS5066</name>
</gene>
<feature type="region of interest" description="Disordered" evidence="1">
    <location>
        <begin position="173"/>
        <end position="521"/>
    </location>
</feature>
<feature type="compositionally biased region" description="Basic and acidic residues" evidence="1">
    <location>
        <begin position="425"/>
        <end position="445"/>
    </location>
</feature>
<feature type="compositionally biased region" description="Acidic residues" evidence="1">
    <location>
        <begin position="359"/>
        <end position="395"/>
    </location>
</feature>
<feature type="compositionally biased region" description="Basic residues" evidence="1">
    <location>
        <begin position="446"/>
        <end position="455"/>
    </location>
</feature>
<sequence length="636" mass="73379">MITSPVQHLDENDDEDLDMLRKIAMESLKRGRENEFPQEHQFQNVQPVFPNQQDIIPYENNEVPFQNGPFPTLTRPHRMPGNPHFMRPRFNNFGPRHPIRPFMQRGMPHRFPPQPIIPDFVPIPHVNPQFLNQQPPQPQIFPPVINEFPLDYVPTPVVRLSPRSAEFIAANEQAMKKASSKRYSRSPPPRRRRSRSGSPIRRRSRTRSPYKRRSPNENMSRKRYRSKSPENRLFKSRNNSPKVDKRSKSPQNRSQSPRNARFARRGRDNNRFNNGSNGNGRYNRKKSESDKEDEKPEQNLSQSKPKDESIKVKEVDSKEKIDVKKEVKITKTKSLTPAPEEKSTTPPLLPTKKEKTEQELEDELLASTDEEDGDQLDINMDDNELDFLNDDSESENEGRFKSKPSANVKSSSTIPSRHNFGNSRAYDRGKYSSSRHDYKRDDKYSHSRRRDHANRRNTPDLDSRRKSPTDRKPIVSNKDKDDVKSSTESERKPMFKSTFKSIDSAEKKAESTATKKSDSRPALVRSYVNKPDVVVEKSSVKSVITLSEESSSKTGKRKIMERLGEFVGAKGKNDGNRSRASKQVSINHRFANIENFIVPLVLLKGQRILSGINNFWNVPLISFCHSISSLTIFNWG</sequence>
<feature type="compositionally biased region" description="Basic and acidic residues" evidence="1">
    <location>
        <begin position="457"/>
        <end position="493"/>
    </location>
</feature>
<feature type="compositionally biased region" description="Basic and acidic residues" evidence="1">
    <location>
        <begin position="503"/>
        <end position="519"/>
    </location>
</feature>
<evidence type="ECO:0000313" key="3">
    <source>
        <dbReference type="Proteomes" id="UP001153620"/>
    </source>
</evidence>
<reference evidence="2" key="2">
    <citation type="submission" date="2022-10" db="EMBL/GenBank/DDBJ databases">
        <authorList>
            <consortium name="ENA_rothamsted_submissions"/>
            <consortium name="culmorum"/>
            <person name="King R."/>
        </authorList>
    </citation>
    <scope>NUCLEOTIDE SEQUENCE</scope>
</reference>
<feature type="compositionally biased region" description="Basic and acidic residues" evidence="1">
    <location>
        <begin position="285"/>
        <end position="297"/>
    </location>
</feature>
<keyword evidence="3" id="KW-1185">Reference proteome</keyword>
<feature type="compositionally biased region" description="Polar residues" evidence="1">
    <location>
        <begin position="404"/>
        <end position="422"/>
    </location>
</feature>
<reference evidence="2" key="1">
    <citation type="submission" date="2022-01" db="EMBL/GenBank/DDBJ databases">
        <authorList>
            <person name="King R."/>
        </authorList>
    </citation>
    <scope>NUCLEOTIDE SEQUENCE</scope>
</reference>
<dbReference type="AlphaFoldDB" id="A0A9N9WN30"/>
<evidence type="ECO:0000256" key="1">
    <source>
        <dbReference type="SAM" id="MobiDB-lite"/>
    </source>
</evidence>
<proteinExistence type="predicted"/>
<dbReference type="Proteomes" id="UP001153620">
    <property type="component" value="Chromosome 2"/>
</dbReference>
<organism evidence="2 3">
    <name type="scientific">Chironomus riparius</name>
    <dbReference type="NCBI Taxonomy" id="315576"/>
    <lineage>
        <taxon>Eukaryota</taxon>
        <taxon>Metazoa</taxon>
        <taxon>Ecdysozoa</taxon>
        <taxon>Arthropoda</taxon>
        <taxon>Hexapoda</taxon>
        <taxon>Insecta</taxon>
        <taxon>Pterygota</taxon>
        <taxon>Neoptera</taxon>
        <taxon>Endopterygota</taxon>
        <taxon>Diptera</taxon>
        <taxon>Nematocera</taxon>
        <taxon>Chironomoidea</taxon>
        <taxon>Chironomidae</taxon>
        <taxon>Chironominae</taxon>
        <taxon>Chironomus</taxon>
    </lineage>
</organism>
<name>A0A9N9WN30_9DIPT</name>
<dbReference type="EMBL" id="OU895878">
    <property type="protein sequence ID" value="CAG9802151.1"/>
    <property type="molecule type" value="Genomic_DNA"/>
</dbReference>
<feature type="compositionally biased region" description="Basic residues" evidence="1">
    <location>
        <begin position="178"/>
        <end position="213"/>
    </location>
</feature>
<feature type="compositionally biased region" description="Low complexity" evidence="1">
    <location>
        <begin position="271"/>
        <end position="281"/>
    </location>
</feature>
<evidence type="ECO:0000313" key="2">
    <source>
        <dbReference type="EMBL" id="CAG9802151.1"/>
    </source>
</evidence>
<accession>A0A9N9WN30</accession>